<keyword evidence="1 3" id="KW-0167">Capsid protein</keyword>
<keyword evidence="3" id="KW-0946">Virion</keyword>
<dbReference type="GO" id="GO:0030430">
    <property type="term" value="C:host cell cytoplasm"/>
    <property type="evidence" value="ECO:0007669"/>
    <property type="project" value="UniProtKB-SubCell"/>
</dbReference>
<dbReference type="Gene3D" id="3.15.30.10">
    <property type="entry name" value="putative capsid protein of prophage domain like"/>
    <property type="match status" value="1"/>
</dbReference>
<evidence type="ECO:0000256" key="2">
    <source>
        <dbReference type="ARBA" id="ARBA00023200"/>
    </source>
</evidence>
<keyword evidence="5" id="KW-1185">Reference proteome</keyword>
<protein>
    <recommendedName>
        <fullName evidence="3">Major capsid protein</fullName>
    </recommendedName>
    <alternativeName>
        <fullName evidence="3">Major head protein</fullName>
    </alternativeName>
</protein>
<keyword evidence="3" id="KW-0426">Late protein</keyword>
<evidence type="ECO:0000256" key="3">
    <source>
        <dbReference type="HAMAP-Rule" id="MF_04133"/>
    </source>
</evidence>
<evidence type="ECO:0000313" key="5">
    <source>
        <dbReference type="Proteomes" id="UP000221999"/>
    </source>
</evidence>
<dbReference type="GO" id="GO:0019028">
    <property type="term" value="C:viral capsid"/>
    <property type="evidence" value="ECO:0007669"/>
    <property type="project" value="UniProtKB-UniRule"/>
</dbReference>
<dbReference type="HAMAP" id="MF_04133">
    <property type="entry name" value="CAPSID_LAMBDA"/>
    <property type="match status" value="1"/>
</dbReference>
<evidence type="ECO:0000256" key="1">
    <source>
        <dbReference type="ARBA" id="ARBA00022561"/>
    </source>
</evidence>
<accession>A0A248XCX5</accession>
<evidence type="ECO:0000313" key="4">
    <source>
        <dbReference type="EMBL" id="ASW27638.1"/>
    </source>
</evidence>
<gene>
    <name evidence="4" type="ORF">KPNN133_019</name>
</gene>
<dbReference type="Proteomes" id="UP000221999">
    <property type="component" value="Segment"/>
</dbReference>
<dbReference type="InterPro" id="IPR005564">
    <property type="entry name" value="Major_capsid_GpE"/>
</dbReference>
<proteinExistence type="inferred from homology"/>
<comment type="subunit">
    <text evidence="3">Homomultimer.</text>
</comment>
<comment type="function">
    <text evidence="3">Assembles to form an icosahedral capsid. The assembly is primed by the interaction between capsid assembly protease and portal dodecamer, and major capsid proteins assemble cooperatively to form the procapsid with the help of capsid scaffolding protein. Major capsid protein forms hexons and pentons of the icosahedron. Viral genomic DNA is packaged into the procapsid through the portal vertex. The packaging triggers a dramatic reconfiguration of the capsid shell.</text>
</comment>
<comment type="subcellular location">
    <subcellularLocation>
        <location evidence="3">Virion</location>
    </subcellularLocation>
    <subcellularLocation>
        <location evidence="3">Host cytoplasm</location>
    </subcellularLocation>
    <text evidence="3">Forms the capsid icosahedric shell.</text>
</comment>
<dbReference type="Pfam" id="PF03864">
    <property type="entry name" value="Phage_cap_E"/>
    <property type="match status" value="1"/>
</dbReference>
<comment type="similarity">
    <text evidence="3">Belongs to the lambda phage major capsid protein family.</text>
</comment>
<dbReference type="EMBL" id="MF476925">
    <property type="protein sequence ID" value="ASW27638.1"/>
    <property type="molecule type" value="Genomic_DNA"/>
</dbReference>
<sequence length="346" mass="38764">MTIEIRPQDTSTLLGMYRDVEAPVNYFRSLLVSSVYTSTDEWIDFTKITKSRKLAPLVIPTAQGRPIFSEASNAARFKPAYVKPKDPISPSRVLKKRPTENIFTPSTLTPYQRYLQLLGDIITEHRGSIENRLEWLASQAALYGKVTLEGPDYPTTIVDFERDPSHTITLAGTDLWSNPDAPIVDQLNAWVEKVRRASFGGPVNRVTIGKNVVGPLMKNKQILAERDLMVRDTGVSRTRVIRNGDYSELVMTIGNLEIWTTSDWYEKPDGTIGEYMDPNGVLLTGPNVNMVECYGAILDIDAQLQALPVFMKQWKNEDPSVVYVMAQSAPLEVPVNPNNTLFATVL</sequence>
<keyword evidence="2 3" id="KW-1035">Host cytoplasm</keyword>
<name>A0A248XCX5_9CAUD</name>
<dbReference type="Gene3D" id="3.30.1930.10">
    <property type="entry name" value="capsid protein of prophage domain"/>
    <property type="match status" value="1"/>
</dbReference>
<reference evidence="4 5" key="1">
    <citation type="submission" date="2017-07" db="EMBL/GenBank/DDBJ databases">
        <title>Complete Genome Sequence of the Klebsiella phage YMC16/01/N133_KPN_BP.</title>
        <authorList>
            <person name="Jeon J."/>
            <person name="Yong D."/>
            <person name="Lee K."/>
        </authorList>
    </citation>
    <scope>NUCLEOTIDE SEQUENCE [LARGE SCALE GENOMIC DNA]</scope>
</reference>
<organism evidence="4 5">
    <name type="scientific">Klebsiella phage YMC16/01/N133_KPN_BP</name>
    <dbReference type="NCBI Taxonomy" id="2026102"/>
    <lineage>
        <taxon>Viruses</taxon>
        <taxon>Duplodnaviria</taxon>
        <taxon>Heunggongvirae</taxon>
        <taxon>Uroviricota</taxon>
        <taxon>Caudoviricetes</taxon>
        <taxon>Casjensviridae</taxon>
        <taxon>Seodaemunguvirus</taxon>
        <taxon>Seodaemunguvirus YMC16-01N133</taxon>
    </lineage>
</organism>